<dbReference type="PANTHER" id="PTHR43383:SF2">
    <property type="entry name" value="AMIDOHYDROLASE 2 FAMILY PROTEIN"/>
    <property type="match status" value="1"/>
</dbReference>
<comment type="caution">
    <text evidence="4">The sequence shown here is derived from an EMBL/GenBank/DDBJ whole genome shotgun (WGS) entry which is preliminary data.</text>
</comment>
<name>A0AAD8R0Q6_LOLMU</name>
<feature type="signal peptide" evidence="2">
    <location>
        <begin position="1"/>
        <end position="20"/>
    </location>
</feature>
<keyword evidence="2" id="KW-0732">Signal</keyword>
<feature type="compositionally biased region" description="Low complexity" evidence="1">
    <location>
        <begin position="226"/>
        <end position="246"/>
    </location>
</feature>
<evidence type="ECO:0000313" key="4">
    <source>
        <dbReference type="EMBL" id="KAK1611666.1"/>
    </source>
</evidence>
<feature type="domain" description="Reverse transcriptase Ty1/copia-type" evidence="3">
    <location>
        <begin position="318"/>
        <end position="508"/>
    </location>
</feature>
<dbReference type="Pfam" id="PF07727">
    <property type="entry name" value="RVT_2"/>
    <property type="match status" value="1"/>
</dbReference>
<evidence type="ECO:0000259" key="3">
    <source>
        <dbReference type="Pfam" id="PF07727"/>
    </source>
</evidence>
<dbReference type="PANTHER" id="PTHR43383">
    <property type="entry name" value="NODULIN 6"/>
    <property type="match status" value="1"/>
</dbReference>
<dbReference type="InterPro" id="IPR043502">
    <property type="entry name" value="DNA/RNA_pol_sf"/>
</dbReference>
<accession>A0AAD8R0Q6</accession>
<evidence type="ECO:0000256" key="2">
    <source>
        <dbReference type="SAM" id="SignalP"/>
    </source>
</evidence>
<keyword evidence="5" id="KW-1185">Reference proteome</keyword>
<dbReference type="SUPFAM" id="SSF56672">
    <property type="entry name" value="DNA/RNA polymerases"/>
    <property type="match status" value="1"/>
</dbReference>
<feature type="region of interest" description="Disordered" evidence="1">
    <location>
        <begin position="163"/>
        <end position="249"/>
    </location>
</feature>
<evidence type="ECO:0000313" key="5">
    <source>
        <dbReference type="Proteomes" id="UP001231189"/>
    </source>
</evidence>
<gene>
    <name evidence="4" type="ORF">QYE76_035339</name>
</gene>
<dbReference type="InterPro" id="IPR013103">
    <property type="entry name" value="RVT_2"/>
</dbReference>
<dbReference type="AlphaFoldDB" id="A0AAD8R0Q6"/>
<protein>
    <recommendedName>
        <fullName evidence="3">Reverse transcriptase Ty1/copia-type domain-containing protein</fullName>
    </recommendedName>
</protein>
<dbReference type="Proteomes" id="UP001231189">
    <property type="component" value="Unassembled WGS sequence"/>
</dbReference>
<evidence type="ECO:0000256" key="1">
    <source>
        <dbReference type="SAM" id="MobiDB-lite"/>
    </source>
</evidence>
<feature type="chain" id="PRO_5042005523" description="Reverse transcriptase Ty1/copia-type domain-containing protein" evidence="2">
    <location>
        <begin position="21"/>
        <end position="551"/>
    </location>
</feature>
<reference evidence="4" key="1">
    <citation type="submission" date="2023-07" db="EMBL/GenBank/DDBJ databases">
        <title>A chromosome-level genome assembly of Lolium multiflorum.</title>
        <authorList>
            <person name="Chen Y."/>
            <person name="Copetti D."/>
            <person name="Kolliker R."/>
            <person name="Studer B."/>
        </authorList>
    </citation>
    <scope>NUCLEOTIDE SEQUENCE</scope>
    <source>
        <strain evidence="4">02402/16</strain>
        <tissue evidence="4">Leaf</tissue>
    </source>
</reference>
<organism evidence="4 5">
    <name type="scientific">Lolium multiflorum</name>
    <name type="common">Italian ryegrass</name>
    <name type="synonym">Lolium perenne subsp. multiflorum</name>
    <dbReference type="NCBI Taxonomy" id="4521"/>
    <lineage>
        <taxon>Eukaryota</taxon>
        <taxon>Viridiplantae</taxon>
        <taxon>Streptophyta</taxon>
        <taxon>Embryophyta</taxon>
        <taxon>Tracheophyta</taxon>
        <taxon>Spermatophyta</taxon>
        <taxon>Magnoliopsida</taxon>
        <taxon>Liliopsida</taxon>
        <taxon>Poales</taxon>
        <taxon>Poaceae</taxon>
        <taxon>BOP clade</taxon>
        <taxon>Pooideae</taxon>
        <taxon>Poodae</taxon>
        <taxon>Poeae</taxon>
        <taxon>Poeae Chloroplast Group 2 (Poeae type)</taxon>
        <taxon>Loliodinae</taxon>
        <taxon>Loliinae</taxon>
        <taxon>Lolium</taxon>
    </lineage>
</organism>
<sequence>MIWRLMRSILTCWHTPSAAALPLTSPAATRVVAMAATLVVTLEAVATEAAAAETTATAAMEAVVAATVAAVAAAMAAATTAMEVVAMEAATKGAVATLVALVDRAQSAKSATRWGTLPFAATAASITLTTPTTASTSYQMDPSWYMDSGATDHITGDLERLHMRDGYNGNDRVQVGNGTGSPAAGVPGDHVDHDGHVPQPPHAGPSADSDAAHVGPDSSTTDTAAHEAASPSTSPAPSSSSLSTSSQVVLVPPAPDREHRMQTRLHAGKTVPKQRTDGTATYSAARVADGEPSSVRAALQIPAWKAAVDAEYSALQRNQTWRLVPARRGLNIIDSRWVYKVKRKPDGSVDRFKARLVAKGFKQRHGIDYDDTYSPVIKPTTIRVILTLAVQRGWQIRQLDVDNAFLHGHLEEDVYMVQPPGYVDQRFPHHVCKLEKSLYGLKQAPRAWFARLSTRLQELGFVPSKADVSLFIYKHDRVTIFMLVYVNDIIVVSSTVQAVDRLLHQLRQSCLSLSRTLGSLAIFWASRCSITLAVCISPNRSTLLIFWLGQT</sequence>
<dbReference type="EMBL" id="JAUUTY010000007">
    <property type="protein sequence ID" value="KAK1611666.1"/>
    <property type="molecule type" value="Genomic_DNA"/>
</dbReference>
<proteinExistence type="predicted"/>